<evidence type="ECO:0008006" key="4">
    <source>
        <dbReference type="Google" id="ProtNLM"/>
    </source>
</evidence>
<keyword evidence="3" id="KW-1185">Reference proteome</keyword>
<organism evidence="2 3">
    <name type="scientific">Thiothrix unzii</name>
    <dbReference type="NCBI Taxonomy" id="111769"/>
    <lineage>
        <taxon>Bacteria</taxon>
        <taxon>Pseudomonadati</taxon>
        <taxon>Pseudomonadota</taxon>
        <taxon>Gammaproteobacteria</taxon>
        <taxon>Thiotrichales</taxon>
        <taxon>Thiotrichaceae</taxon>
        <taxon>Thiothrix</taxon>
    </lineage>
</organism>
<feature type="transmembrane region" description="Helical" evidence="1">
    <location>
        <begin position="18"/>
        <end position="35"/>
    </location>
</feature>
<dbReference type="RefSeq" id="WP_210217585.1">
    <property type="nucleotide sequence ID" value="NZ_CP072793.1"/>
</dbReference>
<keyword evidence="1" id="KW-1133">Transmembrane helix</keyword>
<reference evidence="2" key="1">
    <citation type="submission" date="2021-04" db="EMBL/GenBank/DDBJ databases">
        <title>Genomics, taxonomy and metabolism of representatives of sulfur bacteria of the genus Thiothrix: Thiothrix fructosivorans QT, Thiothrix unzii A1T and three new species, Thiothrix subterranea sp. nov., Thiothrix litoralis sp. nov. and 'Candidatus Thiothrix anitrata' sp. nov.</title>
        <authorList>
            <person name="Ravin N.V."/>
            <person name="Smolyakov D."/>
            <person name="Rudenko T.S."/>
            <person name="Mardanov A.V."/>
            <person name="Beletsky A.V."/>
            <person name="Markov N.D."/>
            <person name="Fomenkov A.I."/>
            <person name="Roberts R.J."/>
            <person name="Karnachuk O.V."/>
            <person name="Novikov A."/>
            <person name="Grabovich M.Y."/>
        </authorList>
    </citation>
    <scope>NUCLEOTIDE SEQUENCE</scope>
    <source>
        <strain evidence="2">A1</strain>
    </source>
</reference>
<dbReference type="EMBL" id="CP072793">
    <property type="protein sequence ID" value="QTR52019.1"/>
    <property type="molecule type" value="Genomic_DNA"/>
</dbReference>
<keyword evidence="1" id="KW-0812">Transmembrane</keyword>
<name>A0A975F6V5_9GAMM</name>
<feature type="transmembrane region" description="Helical" evidence="1">
    <location>
        <begin position="41"/>
        <end position="59"/>
    </location>
</feature>
<evidence type="ECO:0000313" key="3">
    <source>
        <dbReference type="Proteomes" id="UP000672009"/>
    </source>
</evidence>
<evidence type="ECO:0000256" key="1">
    <source>
        <dbReference type="SAM" id="Phobius"/>
    </source>
</evidence>
<dbReference type="Pfam" id="PF07254">
    <property type="entry name" value="Cpta_toxin"/>
    <property type="match status" value="1"/>
</dbReference>
<sequence length="149" mass="16773">MENHQPPLHIQPGVSRRLVAFLVVTHGLGAGVVLLMPGMPWWGRLLLLLGVGVSGWYYWRLHISRQHPAAVLETTFYGIDSWRVQTRSGSQFAVLADSSFLQPWLCVLNLRMQSGAIHSLILLPDNTPADVLRRLRVRVKFSATDLPEK</sequence>
<dbReference type="KEGG" id="tun:J9260_09650"/>
<dbReference type="InterPro" id="IPR009883">
    <property type="entry name" value="YgfX"/>
</dbReference>
<accession>A0A975F6V5</accession>
<protein>
    <recommendedName>
        <fullName evidence="4">Toxin CptA</fullName>
    </recommendedName>
</protein>
<keyword evidence="1" id="KW-0472">Membrane</keyword>
<proteinExistence type="predicted"/>
<dbReference type="Proteomes" id="UP000672009">
    <property type="component" value="Chromosome"/>
</dbReference>
<evidence type="ECO:0000313" key="2">
    <source>
        <dbReference type="EMBL" id="QTR52019.1"/>
    </source>
</evidence>
<dbReference type="AlphaFoldDB" id="A0A975F6V5"/>
<gene>
    <name evidence="2" type="ORF">J9260_09650</name>
</gene>